<organism evidence="5 6">
    <name type="scientific">Pseudonocardia abyssalis</name>
    <dbReference type="NCBI Taxonomy" id="2792008"/>
    <lineage>
        <taxon>Bacteria</taxon>
        <taxon>Bacillati</taxon>
        <taxon>Actinomycetota</taxon>
        <taxon>Actinomycetes</taxon>
        <taxon>Pseudonocardiales</taxon>
        <taxon>Pseudonocardiaceae</taxon>
        <taxon>Pseudonocardia</taxon>
    </lineage>
</organism>
<name>A0ABS6V210_9PSEU</name>
<dbReference type="InterPro" id="IPR000873">
    <property type="entry name" value="AMP-dep_synth/lig_dom"/>
</dbReference>
<dbReference type="EMBL" id="JADQDK010000001">
    <property type="protein sequence ID" value="MBW0138510.1"/>
    <property type="molecule type" value="Genomic_DNA"/>
</dbReference>
<dbReference type="PANTHER" id="PTHR43201">
    <property type="entry name" value="ACYL-COA SYNTHETASE"/>
    <property type="match status" value="1"/>
</dbReference>
<keyword evidence="6" id="KW-1185">Reference proteome</keyword>
<accession>A0ABS6V210</accession>
<evidence type="ECO:0000259" key="4">
    <source>
        <dbReference type="Pfam" id="PF13193"/>
    </source>
</evidence>
<protein>
    <submittedName>
        <fullName evidence="5">AMP-binding protein</fullName>
    </submittedName>
</protein>
<dbReference type="InterPro" id="IPR025110">
    <property type="entry name" value="AMP-bd_C"/>
</dbReference>
<comment type="similarity">
    <text evidence="1">Belongs to the ATP-dependent AMP-binding enzyme family.</text>
</comment>
<dbReference type="RefSeq" id="WP_218616494.1">
    <property type="nucleotide sequence ID" value="NZ_JADQDK010000001.1"/>
</dbReference>
<dbReference type="PROSITE" id="PS00455">
    <property type="entry name" value="AMP_BINDING"/>
    <property type="match status" value="1"/>
</dbReference>
<proteinExistence type="inferred from homology"/>
<gene>
    <name evidence="5" type="ORF">I4I81_30225</name>
</gene>
<keyword evidence="2" id="KW-0436">Ligase</keyword>
<evidence type="ECO:0000256" key="1">
    <source>
        <dbReference type="ARBA" id="ARBA00006432"/>
    </source>
</evidence>
<dbReference type="PANTHER" id="PTHR43201:SF5">
    <property type="entry name" value="MEDIUM-CHAIN ACYL-COA LIGASE ACSF2, MITOCHONDRIAL"/>
    <property type="match status" value="1"/>
</dbReference>
<evidence type="ECO:0000313" key="6">
    <source>
        <dbReference type="Proteomes" id="UP000694287"/>
    </source>
</evidence>
<reference evidence="5 6" key="1">
    <citation type="submission" date="2020-11" db="EMBL/GenBank/DDBJ databases">
        <title>Pseudonocardia abyssalis sp. nov. and Pseudonocardia oceani sp. nov., description and phylogenomic analysis of two novel actinomycetes isolated from the deep Southern Ocean.</title>
        <authorList>
            <person name="Parra J."/>
        </authorList>
    </citation>
    <scope>NUCLEOTIDE SEQUENCE [LARGE SCALE GENOMIC DNA]</scope>
    <source>
        <strain evidence="5 6">KRD-168</strain>
    </source>
</reference>
<evidence type="ECO:0000256" key="2">
    <source>
        <dbReference type="ARBA" id="ARBA00022598"/>
    </source>
</evidence>
<sequence>MDVPEPTTIGAALDAAARRDPAAPALVEGRADGREPRRWTYADLADASTRVARALLTSFSPGDRVAVWATNRPEWVLLQMGAALAGIVLVTVNPAYRDSEVAYVLRQSRAHGLFVEPTVRSRDLLAVALGVAADLPTLHTVVSLDDWPDFLGAAGPADLPSVDPREPAQIQYTSGTTGFPKGALLSHGGLALNGRVYAETIGAGPGDVWVNPMPLFHTAGCGLVTLGALQTGGCHVLPPGFDADLMLDLFERHRGTVLLSVPTMLIRMLDAQAARPRGIGAWRLATLGGAPVPTELVRRAERELGVAVGIGFGQTEASPYITHTVPDDPHPAWSETVGRPLPGVEVRVVDPGTGEAVPVGGSGEICTRGRCVMLEYFDDDTATAAAIDGDGWLHTGDVGSLDEHGYLRLSGRITDLIIRGGENIYPREVEDVLYGHGAVAHAAVVGLPDEHWGEIVAAFVQPRDGRGIDVTELEALCRTALASYKVPRVWQVVDGFPQTASGKIQKFVLRDDWMAAHPR</sequence>
<feature type="domain" description="AMP-dependent synthetase/ligase" evidence="3">
    <location>
        <begin position="14"/>
        <end position="377"/>
    </location>
</feature>
<dbReference type="InterPro" id="IPR020845">
    <property type="entry name" value="AMP-binding_CS"/>
</dbReference>
<feature type="domain" description="AMP-binding enzyme C-terminal" evidence="4">
    <location>
        <begin position="428"/>
        <end position="503"/>
    </location>
</feature>
<evidence type="ECO:0000259" key="3">
    <source>
        <dbReference type="Pfam" id="PF00501"/>
    </source>
</evidence>
<dbReference type="Proteomes" id="UP000694287">
    <property type="component" value="Unassembled WGS sequence"/>
</dbReference>
<dbReference type="Pfam" id="PF13193">
    <property type="entry name" value="AMP-binding_C"/>
    <property type="match status" value="1"/>
</dbReference>
<evidence type="ECO:0000313" key="5">
    <source>
        <dbReference type="EMBL" id="MBW0138510.1"/>
    </source>
</evidence>
<comment type="caution">
    <text evidence="5">The sequence shown here is derived from an EMBL/GenBank/DDBJ whole genome shotgun (WGS) entry which is preliminary data.</text>
</comment>
<dbReference type="Pfam" id="PF00501">
    <property type="entry name" value="AMP-binding"/>
    <property type="match status" value="1"/>
</dbReference>